<gene>
    <name evidence="2" type="ORF">NDU88_003812</name>
</gene>
<feature type="region of interest" description="Disordered" evidence="1">
    <location>
        <begin position="37"/>
        <end position="187"/>
    </location>
</feature>
<feature type="compositionally biased region" description="Polar residues" evidence="1">
    <location>
        <begin position="83"/>
        <end position="98"/>
    </location>
</feature>
<feature type="compositionally biased region" description="Low complexity" evidence="1">
    <location>
        <begin position="11"/>
        <end position="21"/>
    </location>
</feature>
<evidence type="ECO:0000313" key="2">
    <source>
        <dbReference type="EMBL" id="KAJ1178567.1"/>
    </source>
</evidence>
<comment type="caution">
    <text evidence="2">The sequence shown here is derived from an EMBL/GenBank/DDBJ whole genome shotgun (WGS) entry which is preliminary data.</text>
</comment>
<evidence type="ECO:0000256" key="1">
    <source>
        <dbReference type="SAM" id="MobiDB-lite"/>
    </source>
</evidence>
<proteinExistence type="predicted"/>
<reference evidence="2" key="1">
    <citation type="journal article" date="2022" name="bioRxiv">
        <title>Sequencing and chromosome-scale assembly of the giantPleurodeles waltlgenome.</title>
        <authorList>
            <person name="Brown T."/>
            <person name="Elewa A."/>
            <person name="Iarovenko S."/>
            <person name="Subramanian E."/>
            <person name="Araus A.J."/>
            <person name="Petzold A."/>
            <person name="Susuki M."/>
            <person name="Suzuki K.-i.T."/>
            <person name="Hayashi T."/>
            <person name="Toyoda A."/>
            <person name="Oliveira C."/>
            <person name="Osipova E."/>
            <person name="Leigh N.D."/>
            <person name="Simon A."/>
            <person name="Yun M.H."/>
        </authorList>
    </citation>
    <scope>NUCLEOTIDE SEQUENCE</scope>
    <source>
        <strain evidence="2">20211129_DDA</strain>
        <tissue evidence="2">Liver</tissue>
    </source>
</reference>
<evidence type="ECO:0000313" key="3">
    <source>
        <dbReference type="Proteomes" id="UP001066276"/>
    </source>
</evidence>
<accession>A0AAV7TPR1</accession>
<keyword evidence="3" id="KW-1185">Reference proteome</keyword>
<protein>
    <submittedName>
        <fullName evidence="2">Uncharacterized protein</fullName>
    </submittedName>
</protein>
<organism evidence="2 3">
    <name type="scientific">Pleurodeles waltl</name>
    <name type="common">Iberian ribbed newt</name>
    <dbReference type="NCBI Taxonomy" id="8319"/>
    <lineage>
        <taxon>Eukaryota</taxon>
        <taxon>Metazoa</taxon>
        <taxon>Chordata</taxon>
        <taxon>Craniata</taxon>
        <taxon>Vertebrata</taxon>
        <taxon>Euteleostomi</taxon>
        <taxon>Amphibia</taxon>
        <taxon>Batrachia</taxon>
        <taxon>Caudata</taxon>
        <taxon>Salamandroidea</taxon>
        <taxon>Salamandridae</taxon>
        <taxon>Pleurodelinae</taxon>
        <taxon>Pleurodeles</taxon>
    </lineage>
</organism>
<dbReference type="AlphaFoldDB" id="A0AAV7TPR1"/>
<name>A0AAV7TPR1_PLEWA</name>
<dbReference type="EMBL" id="JANPWB010000006">
    <property type="protein sequence ID" value="KAJ1178567.1"/>
    <property type="molecule type" value="Genomic_DNA"/>
</dbReference>
<sequence>MQPGSAPVQTSPRAPAPASRAKACISAEALSVILGPSPQLVRGSSTSLPHPGPHPGPCLLRWASSQRQSEPRRAEYVAGPSAATPQATPAVETVQSAGPNHGAELATPRPGRTATPTGRGEGPPFSSAGWDQSGPQTGPALSPTGRASLQEAVITAHRAAGNAAQRRHLGRGGGCFRRPSHFTAPLP</sequence>
<feature type="compositionally biased region" description="Low complexity" evidence="1">
    <location>
        <begin position="106"/>
        <end position="124"/>
    </location>
</feature>
<feature type="region of interest" description="Disordered" evidence="1">
    <location>
        <begin position="1"/>
        <end position="21"/>
    </location>
</feature>
<dbReference type="Proteomes" id="UP001066276">
    <property type="component" value="Chromosome 3_2"/>
</dbReference>